<dbReference type="EMBL" id="JASSZA010000005">
    <property type="protein sequence ID" value="KAK2111933.1"/>
    <property type="molecule type" value="Genomic_DNA"/>
</dbReference>
<dbReference type="Proteomes" id="UP001266305">
    <property type="component" value="Unassembled WGS sequence"/>
</dbReference>
<keyword evidence="2" id="KW-1185">Reference proteome</keyword>
<organism evidence="1 2">
    <name type="scientific">Saguinus oedipus</name>
    <name type="common">Cotton-top tamarin</name>
    <name type="synonym">Oedipomidas oedipus</name>
    <dbReference type="NCBI Taxonomy" id="9490"/>
    <lineage>
        <taxon>Eukaryota</taxon>
        <taxon>Metazoa</taxon>
        <taxon>Chordata</taxon>
        <taxon>Craniata</taxon>
        <taxon>Vertebrata</taxon>
        <taxon>Euteleostomi</taxon>
        <taxon>Mammalia</taxon>
        <taxon>Eutheria</taxon>
        <taxon>Euarchontoglires</taxon>
        <taxon>Primates</taxon>
        <taxon>Haplorrhini</taxon>
        <taxon>Platyrrhini</taxon>
        <taxon>Cebidae</taxon>
        <taxon>Callitrichinae</taxon>
        <taxon>Saguinus</taxon>
    </lineage>
</organism>
<reference evidence="1 2" key="1">
    <citation type="submission" date="2023-05" db="EMBL/GenBank/DDBJ databases">
        <title>B98-5 Cell Line De Novo Hybrid Assembly: An Optical Mapping Approach.</title>
        <authorList>
            <person name="Kananen K."/>
            <person name="Auerbach J.A."/>
            <person name="Kautto E."/>
            <person name="Blachly J.S."/>
        </authorList>
    </citation>
    <scope>NUCLEOTIDE SEQUENCE [LARGE SCALE GENOMIC DNA]</scope>
    <source>
        <strain evidence="1">B95-8</strain>
        <tissue evidence="1">Cell line</tissue>
    </source>
</reference>
<name>A0ABQ9VRC7_SAGOE</name>
<evidence type="ECO:0000313" key="1">
    <source>
        <dbReference type="EMBL" id="KAK2111933.1"/>
    </source>
</evidence>
<evidence type="ECO:0000313" key="2">
    <source>
        <dbReference type="Proteomes" id="UP001266305"/>
    </source>
</evidence>
<sequence>MRSALVPSGRPSARLRNLNRWLRRGCLVPARLGTGLLLKRRSQIRDRVEGA</sequence>
<proteinExistence type="predicted"/>
<accession>A0ABQ9VRC7</accession>
<protein>
    <submittedName>
        <fullName evidence="1">Uncharacterized protein</fullName>
    </submittedName>
</protein>
<comment type="caution">
    <text evidence="1">The sequence shown here is derived from an EMBL/GenBank/DDBJ whole genome shotgun (WGS) entry which is preliminary data.</text>
</comment>
<gene>
    <name evidence="1" type="ORF">P7K49_011679</name>
</gene>
<feature type="non-terminal residue" evidence="1">
    <location>
        <position position="51"/>
    </location>
</feature>